<dbReference type="Pfam" id="PF01909">
    <property type="entry name" value="NTP_transf_2"/>
    <property type="match status" value="1"/>
</dbReference>
<evidence type="ECO:0000256" key="2">
    <source>
        <dbReference type="ARBA" id="ARBA00022649"/>
    </source>
</evidence>
<evidence type="ECO:0000256" key="3">
    <source>
        <dbReference type="ARBA" id="ARBA00022679"/>
    </source>
</evidence>
<organism evidence="11 12">
    <name type="scientific">Roseomonas haemaphysalidis</name>
    <dbReference type="NCBI Taxonomy" id="2768162"/>
    <lineage>
        <taxon>Bacteria</taxon>
        <taxon>Pseudomonadati</taxon>
        <taxon>Pseudomonadota</taxon>
        <taxon>Alphaproteobacteria</taxon>
        <taxon>Acetobacterales</taxon>
        <taxon>Roseomonadaceae</taxon>
        <taxon>Roseomonas</taxon>
    </lineage>
</organism>
<keyword evidence="7" id="KW-0067">ATP-binding</keyword>
<name>A0ABS3KW17_9PROT</name>
<keyword evidence="2" id="KW-1277">Toxin-antitoxin system</keyword>
<keyword evidence="5" id="KW-0479">Metal-binding</keyword>
<keyword evidence="12" id="KW-1185">Reference proteome</keyword>
<dbReference type="SUPFAM" id="SSF81301">
    <property type="entry name" value="Nucleotidyltransferase"/>
    <property type="match status" value="1"/>
</dbReference>
<dbReference type="Gene3D" id="3.30.460.10">
    <property type="entry name" value="Beta Polymerase, domain 2"/>
    <property type="match status" value="1"/>
</dbReference>
<evidence type="ECO:0000256" key="9">
    <source>
        <dbReference type="ARBA" id="ARBA00038276"/>
    </source>
</evidence>
<dbReference type="PANTHER" id="PTHR33571:SF12">
    <property type="entry name" value="BSL3053 PROTEIN"/>
    <property type="match status" value="1"/>
</dbReference>
<dbReference type="InterPro" id="IPR010985">
    <property type="entry name" value="Ribbon_hlx_hlx"/>
</dbReference>
<dbReference type="CDD" id="cd05403">
    <property type="entry name" value="NT_KNTase_like"/>
    <property type="match status" value="1"/>
</dbReference>
<keyword evidence="6" id="KW-0547">Nucleotide-binding</keyword>
<evidence type="ECO:0000313" key="12">
    <source>
        <dbReference type="Proteomes" id="UP001518989"/>
    </source>
</evidence>
<keyword evidence="4" id="KW-0548">Nucleotidyltransferase</keyword>
<comment type="similarity">
    <text evidence="9">Belongs to the MntA antitoxin family.</text>
</comment>
<dbReference type="InterPro" id="IPR052038">
    <property type="entry name" value="Type-VII_TA_antitoxin"/>
</dbReference>
<reference evidence="11 12" key="1">
    <citation type="submission" date="2020-09" db="EMBL/GenBank/DDBJ databases">
        <title>Roseomonas.</title>
        <authorList>
            <person name="Zhu W."/>
        </authorList>
    </citation>
    <scope>NUCLEOTIDE SEQUENCE [LARGE SCALE GENOMIC DNA]</scope>
    <source>
        <strain evidence="11 12">573</strain>
    </source>
</reference>
<dbReference type="InterPro" id="IPR043519">
    <property type="entry name" value="NT_sf"/>
</dbReference>
<sequence>MPPSTHPSSPAFLSVRLPPVTRDRLKAAAASRGQTIQGLVGTLVERFLNEEAGAAPALAPVLGQLRRHTDSLRGRGIATLSVFGSVARGDAQPNSDIDLLADLDPTMSLSLVGLASLRAELSDLLGAPVDLVERQALRPTVRQAAEQEAVRAW</sequence>
<comment type="cofactor">
    <cofactor evidence="1">
        <name>Mg(2+)</name>
        <dbReference type="ChEBI" id="CHEBI:18420"/>
    </cofactor>
</comment>
<comment type="caution">
    <text evidence="11">The sequence shown here is derived from an EMBL/GenBank/DDBJ whole genome shotgun (WGS) entry which is preliminary data.</text>
</comment>
<feature type="domain" description="Polymerase nucleotidyl transferase" evidence="10">
    <location>
        <begin position="71"/>
        <end position="150"/>
    </location>
</feature>
<evidence type="ECO:0000256" key="6">
    <source>
        <dbReference type="ARBA" id="ARBA00022741"/>
    </source>
</evidence>
<dbReference type="PANTHER" id="PTHR33571">
    <property type="entry name" value="SSL8005 PROTEIN"/>
    <property type="match status" value="1"/>
</dbReference>
<evidence type="ECO:0000256" key="1">
    <source>
        <dbReference type="ARBA" id="ARBA00001946"/>
    </source>
</evidence>
<evidence type="ECO:0000256" key="8">
    <source>
        <dbReference type="ARBA" id="ARBA00022842"/>
    </source>
</evidence>
<evidence type="ECO:0000256" key="7">
    <source>
        <dbReference type="ARBA" id="ARBA00022840"/>
    </source>
</evidence>
<gene>
    <name evidence="11" type="ORF">IAI61_21785</name>
</gene>
<accession>A0ABS3KW17</accession>
<dbReference type="Proteomes" id="UP001518989">
    <property type="component" value="Unassembled WGS sequence"/>
</dbReference>
<evidence type="ECO:0000313" key="11">
    <source>
        <dbReference type="EMBL" id="MBO1081670.1"/>
    </source>
</evidence>
<evidence type="ECO:0000256" key="5">
    <source>
        <dbReference type="ARBA" id="ARBA00022723"/>
    </source>
</evidence>
<protein>
    <submittedName>
        <fullName evidence="11">Nucleotidyltransferase family protein</fullName>
    </submittedName>
</protein>
<keyword evidence="8" id="KW-0460">Magnesium</keyword>
<keyword evidence="3" id="KW-0808">Transferase</keyword>
<dbReference type="EMBL" id="JACTNG010000018">
    <property type="protein sequence ID" value="MBO1081670.1"/>
    <property type="molecule type" value="Genomic_DNA"/>
</dbReference>
<evidence type="ECO:0000256" key="4">
    <source>
        <dbReference type="ARBA" id="ARBA00022695"/>
    </source>
</evidence>
<proteinExistence type="inferred from homology"/>
<dbReference type="SUPFAM" id="SSF47598">
    <property type="entry name" value="Ribbon-helix-helix"/>
    <property type="match status" value="1"/>
</dbReference>
<dbReference type="InterPro" id="IPR002934">
    <property type="entry name" value="Polymerase_NTP_transf_dom"/>
</dbReference>
<evidence type="ECO:0000259" key="10">
    <source>
        <dbReference type="Pfam" id="PF01909"/>
    </source>
</evidence>